<dbReference type="Proteomes" id="UP001446871">
    <property type="component" value="Unassembled WGS sequence"/>
</dbReference>
<comment type="caution">
    <text evidence="1">The sequence shown here is derived from an EMBL/GenBank/DDBJ whole genome shotgun (WGS) entry which is preliminary data.</text>
</comment>
<organism evidence="1 2">
    <name type="scientific">Apiospora saccharicola</name>
    <dbReference type="NCBI Taxonomy" id="335842"/>
    <lineage>
        <taxon>Eukaryota</taxon>
        <taxon>Fungi</taxon>
        <taxon>Dikarya</taxon>
        <taxon>Ascomycota</taxon>
        <taxon>Pezizomycotina</taxon>
        <taxon>Sordariomycetes</taxon>
        <taxon>Xylariomycetidae</taxon>
        <taxon>Amphisphaeriales</taxon>
        <taxon>Apiosporaceae</taxon>
        <taxon>Apiospora</taxon>
    </lineage>
</organism>
<evidence type="ECO:0000313" key="2">
    <source>
        <dbReference type="Proteomes" id="UP001446871"/>
    </source>
</evidence>
<name>A0ABR1U445_9PEZI</name>
<keyword evidence="2" id="KW-1185">Reference proteome</keyword>
<accession>A0ABR1U445</accession>
<reference evidence="1 2" key="1">
    <citation type="submission" date="2023-01" db="EMBL/GenBank/DDBJ databases">
        <title>Analysis of 21 Apiospora genomes using comparative genomics revels a genus with tremendous synthesis potential of carbohydrate active enzymes and secondary metabolites.</title>
        <authorList>
            <person name="Sorensen T."/>
        </authorList>
    </citation>
    <scope>NUCLEOTIDE SEQUENCE [LARGE SCALE GENOMIC DNA]</scope>
    <source>
        <strain evidence="1 2">CBS 83171</strain>
    </source>
</reference>
<evidence type="ECO:0000313" key="1">
    <source>
        <dbReference type="EMBL" id="KAK8053649.1"/>
    </source>
</evidence>
<gene>
    <name evidence="1" type="ORF">PG996_012950</name>
</gene>
<proteinExistence type="predicted"/>
<protein>
    <submittedName>
        <fullName evidence="1">Uncharacterized protein</fullName>
    </submittedName>
</protein>
<sequence>MVKSFMVRPIEHSIYHFSTTQDASVGRHLVPTILRVIRTNLELIKVGLGPLTRRDPGTPVVPVARSSLDLTGEIQSSLSILLDFLENKPDDRDIPGLLIDIGASLGGLKGYLLELDELMEKTDEQHRADHDQKVSQYKLATEPITLQMSYRVKEAIDSLNALYEPESDQSHVPVAMALINRVLYEVEDGVNDLRDRGFDHRSAEYVLDTAELVRVELKLVPADLRWPDSKDPRVKSRVVSDLFKMIGNLLSLGQAIEEEGDAPVTGTQDDCDSAGGPCQCEHCIMEELDQAVDDLKLLTSNWAKAKENHVPHRDA</sequence>
<dbReference type="EMBL" id="JAQQWM010000008">
    <property type="protein sequence ID" value="KAK8053649.1"/>
    <property type="molecule type" value="Genomic_DNA"/>
</dbReference>